<evidence type="ECO:0000256" key="11">
    <source>
        <dbReference type="SAM" id="MobiDB-lite"/>
    </source>
</evidence>
<feature type="binding site" evidence="9">
    <location>
        <begin position="287"/>
        <end position="289"/>
    </location>
    <ligand>
        <name>ATP</name>
        <dbReference type="ChEBI" id="CHEBI:30616"/>
    </ligand>
</feature>
<feature type="site" description="Transition state stabilizer" evidence="9">
    <location>
        <position position="245"/>
    </location>
</feature>
<feature type="region of interest" description="Disordered" evidence="11">
    <location>
        <begin position="408"/>
        <end position="439"/>
    </location>
</feature>
<dbReference type="InterPro" id="IPR000890">
    <property type="entry name" value="Aliphatic_acid_kin_short-chain"/>
</dbReference>
<accession>A0ABZ3D0V6</accession>
<dbReference type="InterPro" id="IPR004372">
    <property type="entry name" value="Ac/propionate_kinase"/>
</dbReference>
<dbReference type="PIRSF" id="PIRSF000722">
    <property type="entry name" value="Acetate_prop_kin"/>
    <property type="match status" value="1"/>
</dbReference>
<evidence type="ECO:0000256" key="8">
    <source>
        <dbReference type="ARBA" id="ARBA00022842"/>
    </source>
</evidence>
<dbReference type="Proteomes" id="UP001449795">
    <property type="component" value="Chromosome"/>
</dbReference>
<proteinExistence type="inferred from homology"/>
<gene>
    <name evidence="9" type="primary">ackA</name>
    <name evidence="12" type="ORF">AAC691_13870</name>
</gene>
<keyword evidence="7 9" id="KW-0067">ATP-binding</keyword>
<comment type="subcellular location">
    <subcellularLocation>
        <location evidence="9">Cytoplasm</location>
    </subcellularLocation>
</comment>
<dbReference type="PANTHER" id="PTHR21060:SF21">
    <property type="entry name" value="ACETATE KINASE"/>
    <property type="match status" value="1"/>
</dbReference>
<keyword evidence="13" id="KW-1185">Reference proteome</keyword>
<dbReference type="HAMAP" id="MF_00020">
    <property type="entry name" value="Acetate_kinase"/>
    <property type="match status" value="1"/>
</dbReference>
<comment type="catalytic activity">
    <reaction evidence="9">
        <text>acetate + ATP = acetyl phosphate + ADP</text>
        <dbReference type="Rhea" id="RHEA:11352"/>
        <dbReference type="ChEBI" id="CHEBI:22191"/>
        <dbReference type="ChEBI" id="CHEBI:30089"/>
        <dbReference type="ChEBI" id="CHEBI:30616"/>
        <dbReference type="ChEBI" id="CHEBI:456216"/>
        <dbReference type="EC" id="2.7.2.1"/>
    </reaction>
</comment>
<dbReference type="NCBIfam" id="TIGR00016">
    <property type="entry name" value="ackA"/>
    <property type="match status" value="1"/>
</dbReference>
<comment type="subunit">
    <text evidence="9">Homodimer.</text>
</comment>
<dbReference type="PRINTS" id="PR00471">
    <property type="entry name" value="ACETATEKNASE"/>
</dbReference>
<organism evidence="12 13">
    <name type="scientific">Nguyenibacter vanlangensis</name>
    <dbReference type="NCBI Taxonomy" id="1216886"/>
    <lineage>
        <taxon>Bacteria</taxon>
        <taxon>Pseudomonadati</taxon>
        <taxon>Pseudomonadota</taxon>
        <taxon>Alphaproteobacteria</taxon>
        <taxon>Acetobacterales</taxon>
        <taxon>Acetobacteraceae</taxon>
        <taxon>Nguyenibacter</taxon>
    </lineage>
</organism>
<feature type="active site" description="Proton donor/acceptor" evidence="9">
    <location>
        <position position="154"/>
    </location>
</feature>
<evidence type="ECO:0000313" key="13">
    <source>
        <dbReference type="Proteomes" id="UP001449795"/>
    </source>
</evidence>
<keyword evidence="5 9" id="KW-0547">Nucleotide-binding</keyword>
<dbReference type="GO" id="GO:0008776">
    <property type="term" value="F:acetate kinase activity"/>
    <property type="evidence" value="ECO:0007669"/>
    <property type="project" value="UniProtKB-EC"/>
</dbReference>
<dbReference type="PROSITE" id="PS01076">
    <property type="entry name" value="ACETATE_KINASE_2"/>
    <property type="match status" value="1"/>
</dbReference>
<dbReference type="InterPro" id="IPR043129">
    <property type="entry name" value="ATPase_NBD"/>
</dbReference>
<dbReference type="PROSITE" id="PS01075">
    <property type="entry name" value="ACETATE_KINASE_1"/>
    <property type="match status" value="1"/>
</dbReference>
<dbReference type="RefSeq" id="WP_342627336.1">
    <property type="nucleotide sequence ID" value="NZ_CP152276.1"/>
</dbReference>
<keyword evidence="2 9" id="KW-0963">Cytoplasm</keyword>
<dbReference type="SUPFAM" id="SSF53067">
    <property type="entry name" value="Actin-like ATPase domain"/>
    <property type="match status" value="2"/>
</dbReference>
<feature type="binding site" evidence="9">
    <location>
        <position position="16"/>
    </location>
    <ligand>
        <name>ATP</name>
        <dbReference type="ChEBI" id="CHEBI:30616"/>
    </ligand>
</feature>
<feature type="binding site" evidence="9">
    <location>
        <position position="385"/>
    </location>
    <ligand>
        <name>Mg(2+)</name>
        <dbReference type="ChEBI" id="CHEBI:18420"/>
    </ligand>
</feature>
<feature type="site" description="Transition state stabilizer" evidence="9">
    <location>
        <position position="185"/>
    </location>
</feature>
<evidence type="ECO:0000256" key="3">
    <source>
        <dbReference type="ARBA" id="ARBA00022679"/>
    </source>
</evidence>
<feature type="compositionally biased region" description="Basic and acidic residues" evidence="11">
    <location>
        <begin position="422"/>
        <end position="439"/>
    </location>
</feature>
<keyword evidence="8 9" id="KW-0460">Magnesium</keyword>
<evidence type="ECO:0000256" key="5">
    <source>
        <dbReference type="ARBA" id="ARBA00022741"/>
    </source>
</evidence>
<feature type="binding site" evidence="9">
    <location>
        <position position="9"/>
    </location>
    <ligand>
        <name>Mg(2+)</name>
        <dbReference type="ChEBI" id="CHEBI:18420"/>
    </ligand>
</feature>
<comment type="similarity">
    <text evidence="1 9 10">Belongs to the acetokinase family.</text>
</comment>
<protein>
    <recommendedName>
        <fullName evidence="9">Acetate kinase</fullName>
        <ecNumber evidence="9">2.7.2.1</ecNumber>
    </recommendedName>
    <alternativeName>
        <fullName evidence="9">Acetokinase</fullName>
    </alternativeName>
</protein>
<evidence type="ECO:0000256" key="2">
    <source>
        <dbReference type="ARBA" id="ARBA00022490"/>
    </source>
</evidence>
<feature type="binding site" evidence="9">
    <location>
        <begin position="334"/>
        <end position="338"/>
    </location>
    <ligand>
        <name>ATP</name>
        <dbReference type="ChEBI" id="CHEBI:30616"/>
    </ligand>
</feature>
<comment type="cofactor">
    <cofactor evidence="9">
        <name>Mg(2+)</name>
        <dbReference type="ChEBI" id="CHEBI:18420"/>
    </cofactor>
    <cofactor evidence="9">
        <name>Mn(2+)</name>
        <dbReference type="ChEBI" id="CHEBI:29035"/>
    </cofactor>
    <text evidence="9">Mg(2+). Can also accept Mn(2+).</text>
</comment>
<evidence type="ECO:0000313" key="12">
    <source>
        <dbReference type="EMBL" id="XAE41384.1"/>
    </source>
</evidence>
<name>A0ABZ3D0V6_9PROT</name>
<evidence type="ECO:0000256" key="9">
    <source>
        <dbReference type="HAMAP-Rule" id="MF_00020"/>
    </source>
</evidence>
<dbReference type="EMBL" id="CP152276">
    <property type="protein sequence ID" value="XAE41384.1"/>
    <property type="molecule type" value="Genomic_DNA"/>
</dbReference>
<dbReference type="Pfam" id="PF00871">
    <property type="entry name" value="Acetate_kinase"/>
    <property type="match status" value="1"/>
</dbReference>
<keyword evidence="3 9" id="KW-0808">Transferase</keyword>
<dbReference type="PANTHER" id="PTHR21060">
    <property type="entry name" value="ACETATE KINASE"/>
    <property type="match status" value="1"/>
</dbReference>
<feature type="binding site" evidence="9">
    <location>
        <position position="97"/>
    </location>
    <ligand>
        <name>substrate</name>
    </ligand>
</feature>
<evidence type="ECO:0000256" key="1">
    <source>
        <dbReference type="ARBA" id="ARBA00008748"/>
    </source>
</evidence>
<keyword evidence="6 9" id="KW-0418">Kinase</keyword>
<reference evidence="12 13" key="1">
    <citation type="submission" date="2024-04" db="EMBL/GenBank/DDBJ databases">
        <title>Complete genome sequence of Nguyenibacter vanlangesis HBCM-1154, a strain capable of nitrogen fixation, IAA production, and phosphorus solubilization isolated from sugarcane soil.</title>
        <authorList>
            <person name="MY HANH P."/>
        </authorList>
    </citation>
    <scope>NUCLEOTIDE SEQUENCE [LARGE SCALE GENOMIC DNA]</scope>
    <source>
        <strain evidence="12 13">HBCM 1154</strain>
    </source>
</reference>
<sequence length="439" mass="45894">MATAILALNAGSSSVKFALFRQESASAADRVAHGAVEGLGGAHPQFRAVGADGRVLAERRWDAAGAGDDPHHGPVSTLIDWVGGHLGDVPLLGIGHRVVHGGADFIAPVRVTPEVMARLEALTPFDPLHQPASLGPIRALGALRPDLPQVACFDTAFHHTMPETARLLALPRRYEEGGVRRYGFHGLSYDYIAGRLPDLSPRLAAGRTVVAHLGNGASLCALAAGRSIETTMGFSVLDGLVMGTRCGQIDPGVLLYMMRAEGLDAAGIEDVLYRRAGLLGVSDLSADMRDLHARAGSDGRAAQALALFVYRLTQQVGAMAASLGGVDGLVFTAGIGEHDAAIRAAACARLGWLGLRLDGAANAAHAPLISSPDSAVEVRVIPTDEESVIRRDVADCLGGVSGHVADEVPAPGFQRPGFEGPDAERPIAERPSFERNDDE</sequence>
<comment type="function">
    <text evidence="9">Catalyzes the formation of acetyl phosphate from acetate and ATP. Can also catalyze the reverse reaction.</text>
</comment>
<feature type="binding site" evidence="9">
    <location>
        <begin position="212"/>
        <end position="216"/>
    </location>
    <ligand>
        <name>ATP</name>
        <dbReference type="ChEBI" id="CHEBI:30616"/>
    </ligand>
</feature>
<evidence type="ECO:0000256" key="7">
    <source>
        <dbReference type="ARBA" id="ARBA00022840"/>
    </source>
</evidence>
<dbReference type="InterPro" id="IPR023865">
    <property type="entry name" value="Aliphatic_acid_kinase_CS"/>
</dbReference>
<evidence type="ECO:0000256" key="4">
    <source>
        <dbReference type="ARBA" id="ARBA00022723"/>
    </source>
</evidence>
<evidence type="ECO:0000256" key="10">
    <source>
        <dbReference type="RuleBase" id="RU003835"/>
    </source>
</evidence>
<keyword evidence="4 9" id="KW-0479">Metal-binding</keyword>
<evidence type="ECO:0000256" key="6">
    <source>
        <dbReference type="ARBA" id="ARBA00022777"/>
    </source>
</evidence>
<dbReference type="Gene3D" id="3.30.420.40">
    <property type="match status" value="2"/>
</dbReference>
<comment type="pathway">
    <text evidence="9">Metabolic intermediate biosynthesis; acetyl-CoA biosynthesis; acetyl-CoA from acetate: step 1/2.</text>
</comment>
<dbReference type="EC" id="2.7.2.1" evidence="9"/>